<keyword evidence="3 9" id="KW-0812">Transmembrane</keyword>
<evidence type="ECO:0000256" key="8">
    <source>
        <dbReference type="PROSITE-ProRule" id="PRU00703"/>
    </source>
</evidence>
<keyword evidence="4 9" id="KW-1133">Transmembrane helix</keyword>
<dbReference type="SUPFAM" id="SSF54631">
    <property type="entry name" value="CBS-domain pair"/>
    <property type="match status" value="1"/>
</dbReference>
<name>A0ABR3Z0W0_9PEZI</name>
<protein>
    <recommendedName>
        <fullName evidence="9">Chloride channel protein</fullName>
    </recommendedName>
</protein>
<dbReference type="Gene3D" id="3.10.580.10">
    <property type="entry name" value="CBS-domain"/>
    <property type="match status" value="1"/>
</dbReference>
<feature type="region of interest" description="Disordered" evidence="10">
    <location>
        <begin position="1"/>
        <end position="37"/>
    </location>
</feature>
<dbReference type="Proteomes" id="UP001583280">
    <property type="component" value="Unassembled WGS sequence"/>
</dbReference>
<dbReference type="PANTHER" id="PTHR45711:SF6">
    <property type="entry name" value="CHLORIDE CHANNEL PROTEIN"/>
    <property type="match status" value="1"/>
</dbReference>
<feature type="transmembrane region" description="Helical" evidence="9">
    <location>
        <begin position="415"/>
        <end position="434"/>
    </location>
</feature>
<evidence type="ECO:0000259" key="11">
    <source>
        <dbReference type="PROSITE" id="PS51371"/>
    </source>
</evidence>
<dbReference type="InterPro" id="IPR001807">
    <property type="entry name" value="ClC"/>
</dbReference>
<feature type="transmembrane region" description="Helical" evidence="9">
    <location>
        <begin position="299"/>
        <end position="323"/>
    </location>
</feature>
<dbReference type="PROSITE" id="PS51371">
    <property type="entry name" value="CBS"/>
    <property type="match status" value="2"/>
</dbReference>
<proteinExistence type="inferred from homology"/>
<feature type="transmembrane region" description="Helical" evidence="9">
    <location>
        <begin position="375"/>
        <end position="395"/>
    </location>
</feature>
<feature type="transmembrane region" description="Helical" evidence="9">
    <location>
        <begin position="335"/>
        <end position="354"/>
    </location>
</feature>
<evidence type="ECO:0000256" key="3">
    <source>
        <dbReference type="ARBA" id="ARBA00022692"/>
    </source>
</evidence>
<gene>
    <name evidence="12" type="primary">GEF2</name>
    <name evidence="12" type="ORF">Cpir12675_003917</name>
</gene>
<comment type="subcellular location">
    <subcellularLocation>
        <location evidence="1 9">Membrane</location>
        <topology evidence="1 9">Multi-pass membrane protein</topology>
    </subcellularLocation>
</comment>
<dbReference type="InterPro" id="IPR014743">
    <property type="entry name" value="Cl-channel_core"/>
</dbReference>
<dbReference type="PANTHER" id="PTHR45711">
    <property type="entry name" value="CHLORIDE CHANNEL PROTEIN"/>
    <property type="match status" value="1"/>
</dbReference>
<feature type="transmembrane region" description="Helical" evidence="9">
    <location>
        <begin position="528"/>
        <end position="554"/>
    </location>
</feature>
<evidence type="ECO:0000256" key="9">
    <source>
        <dbReference type="RuleBase" id="RU361221"/>
    </source>
</evidence>
<evidence type="ECO:0000256" key="2">
    <source>
        <dbReference type="ARBA" id="ARBA00022448"/>
    </source>
</evidence>
<dbReference type="InterPro" id="IPR000644">
    <property type="entry name" value="CBS_dom"/>
</dbReference>
<evidence type="ECO:0000256" key="1">
    <source>
        <dbReference type="ARBA" id="ARBA00004141"/>
    </source>
</evidence>
<dbReference type="SUPFAM" id="SSF81340">
    <property type="entry name" value="Clc chloride channel"/>
    <property type="match status" value="1"/>
</dbReference>
<feature type="transmembrane region" description="Helical" evidence="9">
    <location>
        <begin position="560"/>
        <end position="587"/>
    </location>
</feature>
<keyword evidence="13" id="KW-1185">Reference proteome</keyword>
<keyword evidence="7 9" id="KW-0868">Chloride</keyword>
<reference evidence="12 13" key="1">
    <citation type="journal article" date="2024" name="IMA Fungus">
        <title>IMA Genome - F19 : A genome assembly and annotation guide to empower mycologists, including annotated draft genome sequences of Ceratocystis pirilliformis, Diaporthe australafricana, Fusarium ophioides, Paecilomyces lecythidis, and Sporothrix stenoceras.</title>
        <authorList>
            <person name="Aylward J."/>
            <person name="Wilson A.M."/>
            <person name="Visagie C.M."/>
            <person name="Spraker J."/>
            <person name="Barnes I."/>
            <person name="Buitendag C."/>
            <person name="Ceriani C."/>
            <person name="Del Mar Angel L."/>
            <person name="du Plessis D."/>
            <person name="Fuchs T."/>
            <person name="Gasser K."/>
            <person name="Kramer D."/>
            <person name="Li W."/>
            <person name="Munsamy K."/>
            <person name="Piso A."/>
            <person name="Price J.L."/>
            <person name="Sonnekus B."/>
            <person name="Thomas C."/>
            <person name="van der Nest A."/>
            <person name="van Dijk A."/>
            <person name="van Heerden A."/>
            <person name="van Vuuren N."/>
            <person name="Yilmaz N."/>
            <person name="Duong T.A."/>
            <person name="van der Merwe N.A."/>
            <person name="Wingfield M.J."/>
            <person name="Wingfield B.D."/>
        </authorList>
    </citation>
    <scope>NUCLEOTIDE SEQUENCE [LARGE SCALE GENOMIC DNA]</scope>
    <source>
        <strain evidence="12 13">CMW 12675</strain>
    </source>
</reference>
<feature type="region of interest" description="Disordered" evidence="10">
    <location>
        <begin position="771"/>
        <end position="820"/>
    </location>
</feature>
<feature type="transmembrane region" description="Helical" evidence="9">
    <location>
        <begin position="472"/>
        <end position="492"/>
    </location>
</feature>
<feature type="compositionally biased region" description="Low complexity" evidence="10">
    <location>
        <begin position="1"/>
        <end position="29"/>
    </location>
</feature>
<dbReference type="PRINTS" id="PR00762">
    <property type="entry name" value="CLCHANNEL"/>
</dbReference>
<evidence type="ECO:0000256" key="4">
    <source>
        <dbReference type="ARBA" id="ARBA00022989"/>
    </source>
</evidence>
<organism evidence="12 13">
    <name type="scientific">Ceratocystis pirilliformis</name>
    <dbReference type="NCBI Taxonomy" id="259994"/>
    <lineage>
        <taxon>Eukaryota</taxon>
        <taxon>Fungi</taxon>
        <taxon>Dikarya</taxon>
        <taxon>Ascomycota</taxon>
        <taxon>Pezizomycotina</taxon>
        <taxon>Sordariomycetes</taxon>
        <taxon>Hypocreomycetidae</taxon>
        <taxon>Microascales</taxon>
        <taxon>Ceratocystidaceae</taxon>
        <taxon>Ceratocystis</taxon>
    </lineage>
</organism>
<dbReference type="InterPro" id="IPR046342">
    <property type="entry name" value="CBS_dom_sf"/>
</dbReference>
<feature type="transmembrane region" description="Helical" evidence="9">
    <location>
        <begin position="498"/>
        <end position="521"/>
    </location>
</feature>
<keyword evidence="8" id="KW-0129">CBS domain</keyword>
<feature type="compositionally biased region" description="Acidic residues" evidence="10">
    <location>
        <begin position="786"/>
        <end position="795"/>
    </location>
</feature>
<keyword evidence="6 9" id="KW-0472">Membrane</keyword>
<dbReference type="CDD" id="cd04591">
    <property type="entry name" value="CBS_pair_voltage-gated_CLC_euk_bac"/>
    <property type="match status" value="1"/>
</dbReference>
<keyword evidence="5 9" id="KW-0406">Ion transport</keyword>
<evidence type="ECO:0000313" key="13">
    <source>
        <dbReference type="Proteomes" id="UP001583280"/>
    </source>
</evidence>
<evidence type="ECO:0000256" key="6">
    <source>
        <dbReference type="ARBA" id="ARBA00023136"/>
    </source>
</evidence>
<keyword evidence="2 9" id="KW-0813">Transport</keyword>
<dbReference type="Pfam" id="PF00654">
    <property type="entry name" value="Voltage_CLC"/>
    <property type="match status" value="1"/>
</dbReference>
<comment type="similarity">
    <text evidence="9">Belongs to the chloride channel (TC 2.A.49) family.</text>
</comment>
<feature type="transmembrane region" description="Helical" evidence="9">
    <location>
        <begin position="197"/>
        <end position="215"/>
    </location>
</feature>
<evidence type="ECO:0000256" key="10">
    <source>
        <dbReference type="SAM" id="MobiDB-lite"/>
    </source>
</evidence>
<dbReference type="EMBL" id="JAWDJO010000101">
    <property type="protein sequence ID" value="KAL1893849.1"/>
    <property type="molecule type" value="Genomic_DNA"/>
</dbReference>
<dbReference type="CDD" id="cd03684">
    <property type="entry name" value="ClC_3_like"/>
    <property type="match status" value="1"/>
</dbReference>
<feature type="domain" description="CBS" evidence="11">
    <location>
        <begin position="635"/>
        <end position="698"/>
    </location>
</feature>
<sequence length="837" mass="89140">MMSAAGASSLHHSGPSSRGRSSSSDNSPLEEAFGARGYGLPDSARNWAFPASAPASDAARPDRAAYEDMTAIDWILEKTKERQRLRMLGGMPGAERVGLRGYIAQLADASQVWLVLIGTGLVVGALAACMDVATAWLGDLKTGFCTGTDGGSFFLNRDFCCFGYDVDVGNKCAGWLSWSEALHVGTSRSAIGWLVEYSFFIALSVLFAYMAACLIRRYAFFAKHSGIPELKTVLGGFVMNDFLGGWTLAAKSFGLCLAVASGMWLGKEGPLVHVSCCVANQFIRLFRAIDANEARRREVLAAAAAAGISVAFGSPIGGVLFSIETLSYFPDKTMWHAFVCAMTAAVMLQAIDPFRSGNLVLYQSSYTVDWHDFELVPYMLLGIFGGLYGGLFVRLNMAVQQWKIRLSHSSLLPSPVKQVVLVALVTAIVNYPNFYMKVPTSRLVLNLFTECAQLLDDDVGLCKTGAASGATVVLLLFAAVLAFALTAVTFGLHIPAGILLPSIAIGALVGRAFGIGIELFVRAVPDSLFFASCAPDVPCVTPGTYAVVGAAAALAGVTRMTVSIVVIMFELTGALTFVLPIMMAVMLSKWVGDALSEHSIYEAWIRFNGYPLIASEGSASSAAAHVPPGRAVDHMTALVDLHVLPATGHSIASLQQMLATSSVQGFPVVADTHSAVLLGYISRTELASALTSTSLRPETPAFFVAPGSNVNSALDLRPWMDQTPLTLSAHAPMQLVVMYFQKLGVRYVLFVDHGILQGLLTRKDAWHVLNGDGRQEKQRGRREGDSGDEGDDGDDGGQSVGLLRGQAGSPDASSRGESTQQFQRAYLIVSESGGPLL</sequence>
<evidence type="ECO:0000313" key="12">
    <source>
        <dbReference type="EMBL" id="KAL1893849.1"/>
    </source>
</evidence>
<feature type="compositionally biased region" description="Polar residues" evidence="10">
    <location>
        <begin position="811"/>
        <end position="820"/>
    </location>
</feature>
<feature type="transmembrane region" description="Helical" evidence="9">
    <location>
        <begin position="112"/>
        <end position="137"/>
    </location>
</feature>
<feature type="domain" description="CBS" evidence="11">
    <location>
        <begin position="720"/>
        <end position="776"/>
    </location>
</feature>
<evidence type="ECO:0000256" key="5">
    <source>
        <dbReference type="ARBA" id="ARBA00023065"/>
    </source>
</evidence>
<comment type="caution">
    <text evidence="12">The sequence shown here is derived from an EMBL/GenBank/DDBJ whole genome shotgun (WGS) entry which is preliminary data.</text>
</comment>
<evidence type="ECO:0000256" key="7">
    <source>
        <dbReference type="ARBA" id="ARBA00023214"/>
    </source>
</evidence>
<dbReference type="Gene3D" id="1.10.3080.10">
    <property type="entry name" value="Clc chloride channel"/>
    <property type="match status" value="1"/>
</dbReference>
<feature type="compositionally biased region" description="Basic and acidic residues" evidence="10">
    <location>
        <begin position="773"/>
        <end position="785"/>
    </location>
</feature>
<accession>A0ABR3Z0W0</accession>